<dbReference type="GO" id="GO:0016874">
    <property type="term" value="F:ligase activity"/>
    <property type="evidence" value="ECO:0007669"/>
    <property type="project" value="UniProtKB-KW"/>
</dbReference>
<dbReference type="Pfam" id="PF13193">
    <property type="entry name" value="AMP-binding_C"/>
    <property type="match status" value="1"/>
</dbReference>
<dbReference type="PROSITE" id="PS00455">
    <property type="entry name" value="AMP_BINDING"/>
    <property type="match status" value="1"/>
</dbReference>
<protein>
    <submittedName>
        <fullName evidence="3">Acyl--CoA ligase</fullName>
    </submittedName>
</protein>
<feature type="domain" description="AMP-dependent synthetase/ligase" evidence="1">
    <location>
        <begin position="23"/>
        <end position="373"/>
    </location>
</feature>
<dbReference type="InterPro" id="IPR000873">
    <property type="entry name" value="AMP-dep_synth/lig_dom"/>
</dbReference>
<evidence type="ECO:0000259" key="2">
    <source>
        <dbReference type="Pfam" id="PF13193"/>
    </source>
</evidence>
<evidence type="ECO:0000313" key="3">
    <source>
        <dbReference type="EMBL" id="MBY8822455.1"/>
    </source>
</evidence>
<dbReference type="SUPFAM" id="SSF56801">
    <property type="entry name" value="Acetyl-CoA synthetase-like"/>
    <property type="match status" value="1"/>
</dbReference>
<dbReference type="InterPro" id="IPR025110">
    <property type="entry name" value="AMP-bd_C"/>
</dbReference>
<evidence type="ECO:0000313" key="4">
    <source>
        <dbReference type="Proteomes" id="UP000706039"/>
    </source>
</evidence>
<dbReference type="EMBL" id="JAINVV010000004">
    <property type="protein sequence ID" value="MBY8822455.1"/>
    <property type="molecule type" value="Genomic_DNA"/>
</dbReference>
<evidence type="ECO:0000259" key="1">
    <source>
        <dbReference type="Pfam" id="PF00501"/>
    </source>
</evidence>
<accession>A0ABS7PMB3</accession>
<name>A0ABS7PMB3_9SPHN</name>
<gene>
    <name evidence="3" type="ORF">K7G82_09140</name>
</gene>
<dbReference type="PANTHER" id="PTHR24096:SF267">
    <property type="entry name" value="MALONATE--COA LIGASE ACSF3, MITOCHONDRIAL"/>
    <property type="match status" value="1"/>
</dbReference>
<dbReference type="InterPro" id="IPR020845">
    <property type="entry name" value="AMP-binding_CS"/>
</dbReference>
<dbReference type="Gene3D" id="3.30.300.30">
    <property type="match status" value="1"/>
</dbReference>
<dbReference type="RefSeq" id="WP_222989533.1">
    <property type="nucleotide sequence ID" value="NZ_JAINVV010000004.1"/>
</dbReference>
<keyword evidence="4" id="KW-1185">Reference proteome</keyword>
<feature type="domain" description="AMP-binding enzyme C-terminal" evidence="2">
    <location>
        <begin position="429"/>
        <end position="503"/>
    </location>
</feature>
<reference evidence="3 4" key="1">
    <citation type="submission" date="2021-08" db="EMBL/GenBank/DDBJ databases">
        <authorList>
            <person name="Tuo L."/>
        </authorList>
    </citation>
    <scope>NUCLEOTIDE SEQUENCE [LARGE SCALE GENOMIC DNA]</scope>
    <source>
        <strain evidence="3 4">JCM 31229</strain>
    </source>
</reference>
<proteinExistence type="predicted"/>
<keyword evidence="3" id="KW-0436">Ligase</keyword>
<organism evidence="3 4">
    <name type="scientific">Sphingomonas colocasiae</name>
    <dbReference type="NCBI Taxonomy" id="1848973"/>
    <lineage>
        <taxon>Bacteria</taxon>
        <taxon>Pseudomonadati</taxon>
        <taxon>Pseudomonadota</taxon>
        <taxon>Alphaproteobacteria</taxon>
        <taxon>Sphingomonadales</taxon>
        <taxon>Sphingomonadaceae</taxon>
        <taxon>Sphingomonas</taxon>
    </lineage>
</organism>
<sequence length="523" mass="57172">MHTEPIVMPFDSFATLPDLVRLHARDTGAHVALIHGEVRLDYRALDARIDRMAAGLQRDGIARGDVVAIVAATSIDHVAMFLAILRAGGTVAPIAASSSPDALAAVIADSGAKLVFVDKATGDRFADALSGATVIALGEDAPIGTPLSAWLPEEDAEPTPVPLAPDDIFNIIYSSGTTGSPKGIVQDHGMRWQHVLRGRMAGYTAEAIAIISTPLCSNTTLVSVVPTLANGGTLVLMEKFDARRFLELAERHRVTHAMLVPVQYRRLMNDPEFDRFDLSAFRMKTCTSAPFAADLKAEILRRWPGGLIEIYGMTEGGGTATLAAHLHPHKLDTVGVPVEGHVMRVIDEDGQPLPPGSVGEIVGHSPLMMRHYHNRPAQTRDAEWFDEQGRRYIRTGDIGRFDEDGFLTLLDRRKDVVISGGFNVYPSDIEVAMREHPAVEDVAVVGMPSSEWGETPVAFIVRRARDETPAAEIRNWLNQRVGKTQRISDIIEIDALPRSEIGKVLKRELRDMALDSDGHRRRD</sequence>
<dbReference type="Proteomes" id="UP000706039">
    <property type="component" value="Unassembled WGS sequence"/>
</dbReference>
<comment type="caution">
    <text evidence="3">The sequence shown here is derived from an EMBL/GenBank/DDBJ whole genome shotgun (WGS) entry which is preliminary data.</text>
</comment>
<dbReference type="Gene3D" id="3.40.50.12780">
    <property type="entry name" value="N-terminal domain of ligase-like"/>
    <property type="match status" value="1"/>
</dbReference>
<dbReference type="InterPro" id="IPR042099">
    <property type="entry name" value="ANL_N_sf"/>
</dbReference>
<dbReference type="Pfam" id="PF00501">
    <property type="entry name" value="AMP-binding"/>
    <property type="match status" value="1"/>
</dbReference>
<dbReference type="PANTHER" id="PTHR24096">
    <property type="entry name" value="LONG-CHAIN-FATTY-ACID--COA LIGASE"/>
    <property type="match status" value="1"/>
</dbReference>
<dbReference type="InterPro" id="IPR045851">
    <property type="entry name" value="AMP-bd_C_sf"/>
</dbReference>